<comment type="caution">
    <text evidence="12">The sequence shown here is derived from an EMBL/GenBank/DDBJ whole genome shotgun (WGS) entry which is preliminary data.</text>
</comment>
<evidence type="ECO:0000256" key="5">
    <source>
        <dbReference type="ARBA" id="ARBA00023235"/>
    </source>
</evidence>
<feature type="domain" description="UvrD-like helicase ATP-binding" evidence="10">
    <location>
        <begin position="1"/>
        <end position="184"/>
    </location>
</feature>
<dbReference type="Gene3D" id="1.10.486.10">
    <property type="entry name" value="PCRA, domain 4"/>
    <property type="match status" value="1"/>
</dbReference>
<feature type="domain" description="UvrD-like helicase C-terminal" evidence="11">
    <location>
        <begin position="185"/>
        <end position="458"/>
    </location>
</feature>
<evidence type="ECO:0000256" key="3">
    <source>
        <dbReference type="ARBA" id="ARBA00022806"/>
    </source>
</evidence>
<evidence type="ECO:0000256" key="8">
    <source>
        <dbReference type="ARBA" id="ARBA00048988"/>
    </source>
</evidence>
<keyword evidence="5" id="KW-0413">Isomerase</keyword>
<evidence type="ECO:0000256" key="7">
    <source>
        <dbReference type="ARBA" id="ARBA00034808"/>
    </source>
</evidence>
<evidence type="ECO:0000256" key="2">
    <source>
        <dbReference type="ARBA" id="ARBA00022801"/>
    </source>
</evidence>
<protein>
    <recommendedName>
        <fullName evidence="7">DNA 3'-5' helicase</fullName>
        <ecNumber evidence="7">5.6.2.4</ecNumber>
    </recommendedName>
</protein>
<dbReference type="Gene3D" id="3.40.50.300">
    <property type="entry name" value="P-loop containing nucleotide triphosphate hydrolases"/>
    <property type="match status" value="2"/>
</dbReference>
<dbReference type="CDD" id="cd17932">
    <property type="entry name" value="DEXQc_UvrD"/>
    <property type="match status" value="1"/>
</dbReference>
<proteinExistence type="predicted"/>
<accession>A0A7X9FV49</accession>
<dbReference type="InterPro" id="IPR000212">
    <property type="entry name" value="DNA_helicase_UvrD/REP"/>
</dbReference>
<evidence type="ECO:0000313" key="13">
    <source>
        <dbReference type="Proteomes" id="UP000524246"/>
    </source>
</evidence>
<evidence type="ECO:0000259" key="10">
    <source>
        <dbReference type="PROSITE" id="PS51198"/>
    </source>
</evidence>
<dbReference type="GO" id="GO:0003677">
    <property type="term" value="F:DNA binding"/>
    <property type="evidence" value="ECO:0007669"/>
    <property type="project" value="InterPro"/>
</dbReference>
<comment type="caution">
    <text evidence="9">Lacks conserved residue(s) required for the propagation of feature annotation.</text>
</comment>
<dbReference type="PANTHER" id="PTHR11070">
    <property type="entry name" value="UVRD / RECB / PCRA DNA HELICASE FAMILY MEMBER"/>
    <property type="match status" value="1"/>
</dbReference>
<dbReference type="GO" id="GO:0005829">
    <property type="term" value="C:cytosol"/>
    <property type="evidence" value="ECO:0007669"/>
    <property type="project" value="TreeGrafter"/>
</dbReference>
<dbReference type="AlphaFoldDB" id="A0A7X9FV49"/>
<organism evidence="12 13">
    <name type="scientific">SAR324 cluster bacterium</name>
    <dbReference type="NCBI Taxonomy" id="2024889"/>
    <lineage>
        <taxon>Bacteria</taxon>
        <taxon>Deltaproteobacteria</taxon>
        <taxon>SAR324 cluster</taxon>
    </lineage>
</organism>
<comment type="catalytic activity">
    <reaction evidence="6">
        <text>Couples ATP hydrolysis with the unwinding of duplex DNA by translocating in the 3'-5' direction.</text>
        <dbReference type="EC" id="5.6.2.4"/>
    </reaction>
</comment>
<keyword evidence="4 9" id="KW-0067">ATP-binding</keyword>
<feature type="non-terminal residue" evidence="12">
    <location>
        <position position="1"/>
    </location>
</feature>
<dbReference type="PROSITE" id="PS51198">
    <property type="entry name" value="UVRD_HELICASE_ATP_BIND"/>
    <property type="match status" value="1"/>
</dbReference>
<evidence type="ECO:0000256" key="1">
    <source>
        <dbReference type="ARBA" id="ARBA00022741"/>
    </source>
</evidence>
<dbReference type="Pfam" id="PF13361">
    <property type="entry name" value="UvrD_C"/>
    <property type="match status" value="1"/>
</dbReference>
<dbReference type="GO" id="GO:0005524">
    <property type="term" value="F:ATP binding"/>
    <property type="evidence" value="ECO:0007669"/>
    <property type="project" value="UniProtKB-UniRule"/>
</dbReference>
<evidence type="ECO:0000313" key="12">
    <source>
        <dbReference type="EMBL" id="NMC64466.1"/>
    </source>
</evidence>
<reference evidence="12 13" key="1">
    <citation type="journal article" date="2020" name="Biotechnol. Biofuels">
        <title>New insights from the biogas microbiome by comprehensive genome-resolved metagenomics of nearly 1600 species originating from multiple anaerobic digesters.</title>
        <authorList>
            <person name="Campanaro S."/>
            <person name="Treu L."/>
            <person name="Rodriguez-R L.M."/>
            <person name="Kovalovszki A."/>
            <person name="Ziels R.M."/>
            <person name="Maus I."/>
            <person name="Zhu X."/>
            <person name="Kougias P.G."/>
            <person name="Basile A."/>
            <person name="Luo G."/>
            <person name="Schluter A."/>
            <person name="Konstantinidis K.T."/>
            <person name="Angelidaki I."/>
        </authorList>
    </citation>
    <scope>NUCLEOTIDE SEQUENCE [LARGE SCALE GENOMIC DNA]</scope>
    <source>
        <strain evidence="12">AS27yjCOA_65</strain>
    </source>
</reference>
<dbReference type="GO" id="GO:0000725">
    <property type="term" value="P:recombinational repair"/>
    <property type="evidence" value="ECO:0007669"/>
    <property type="project" value="TreeGrafter"/>
</dbReference>
<evidence type="ECO:0000259" key="11">
    <source>
        <dbReference type="PROSITE" id="PS51217"/>
    </source>
</evidence>
<evidence type="ECO:0000256" key="9">
    <source>
        <dbReference type="PROSITE-ProRule" id="PRU00560"/>
    </source>
</evidence>
<dbReference type="GO" id="GO:0033202">
    <property type="term" value="C:DNA helicase complex"/>
    <property type="evidence" value="ECO:0007669"/>
    <property type="project" value="TreeGrafter"/>
</dbReference>
<evidence type="ECO:0000256" key="4">
    <source>
        <dbReference type="ARBA" id="ARBA00022840"/>
    </source>
</evidence>
<dbReference type="PROSITE" id="PS51217">
    <property type="entry name" value="UVRD_HELICASE_CTER"/>
    <property type="match status" value="1"/>
</dbReference>
<dbReference type="PANTHER" id="PTHR11070:SF2">
    <property type="entry name" value="ATP-DEPENDENT DNA HELICASE SRS2"/>
    <property type="match status" value="1"/>
</dbReference>
<dbReference type="InterPro" id="IPR014017">
    <property type="entry name" value="DNA_helicase_UvrD-like_C"/>
</dbReference>
<dbReference type="EC" id="5.6.2.4" evidence="7"/>
<dbReference type="Proteomes" id="UP000524246">
    <property type="component" value="Unassembled WGS sequence"/>
</dbReference>
<dbReference type="GO" id="GO:0043138">
    <property type="term" value="F:3'-5' DNA helicase activity"/>
    <property type="evidence" value="ECO:0007669"/>
    <property type="project" value="UniProtKB-EC"/>
</dbReference>
<dbReference type="InterPro" id="IPR014016">
    <property type="entry name" value="UvrD-like_ATP-bd"/>
</dbReference>
<dbReference type="SUPFAM" id="SSF52540">
    <property type="entry name" value="P-loop containing nucleoside triphosphate hydrolases"/>
    <property type="match status" value="1"/>
</dbReference>
<gene>
    <name evidence="12" type="ORF">GYA55_14975</name>
</gene>
<dbReference type="EMBL" id="JAAZON010000681">
    <property type="protein sequence ID" value="NMC64466.1"/>
    <property type="molecule type" value="Genomic_DNA"/>
</dbReference>
<sequence>KKLGFNSDFSIYDEQDSKALMKQLLKELGIDSNKTTPQSFLEKIDYLKSQYILPGDYRKTASFHEQKDVVVYDEYQKALFRSGAMDFGDLLLHVVTLFKEHPNLLESYRREIRYILVDEYQDTNHVQYLFLTALGKPRGNVLVVGDDDQAIYSFRGANIRNILDFEKDFPGAKVVRLEENYRSSKFILRAANKIIEKNKERKKKELWTARDEGQPLRCFIGHNEAEEAEFICREILKIKNEELSFKDIAVFYRTNAQSRALEEALIDYHIPYRIFGGLKFYDRKEIKDLLAYLKLLVNPSDSQAFLRVINTPARGLGPKSIENIVKLAKKEGTSLMQAALKLSMNTKGLKNFVALIKEFKNAATSLSLVELIDLILDRTGYLSGLMEMKDPVAESRIDNIKEFKGVAWSVNQEGLNPIEQLQKFLDRVSLSSTNENPENISSDDAEFVSLMTLHLAKGLEFPVVFFSGMEEGLVPHYRSLESEADIEEERRLCYVGMTRAMNIIYLTLANTRSMFAGNAGTVSTGFYRYPSRFLRDIPIDCISEDSNFFSEIGSVESVSDLGGEDGEVDSHVAVTTGYEIDKFLEVDLRKQKRKDMSRQSRRSTFKLPDNVENGMRVSHPVFGEGVVDRIDGDPEIDSSQTFITVQFDDFDEPMKLVYKWSNLSRIN</sequence>
<keyword evidence="3 9" id="KW-0347">Helicase</keyword>
<keyword evidence="1 9" id="KW-0547">Nucleotide-binding</keyword>
<comment type="catalytic activity">
    <reaction evidence="8">
        <text>ATP + H2O = ADP + phosphate + H(+)</text>
        <dbReference type="Rhea" id="RHEA:13065"/>
        <dbReference type="ChEBI" id="CHEBI:15377"/>
        <dbReference type="ChEBI" id="CHEBI:15378"/>
        <dbReference type="ChEBI" id="CHEBI:30616"/>
        <dbReference type="ChEBI" id="CHEBI:43474"/>
        <dbReference type="ChEBI" id="CHEBI:456216"/>
        <dbReference type="EC" id="5.6.2.4"/>
    </reaction>
</comment>
<name>A0A7X9FV49_9DELT</name>
<evidence type="ECO:0000256" key="6">
    <source>
        <dbReference type="ARBA" id="ARBA00034617"/>
    </source>
</evidence>
<dbReference type="GO" id="GO:0016787">
    <property type="term" value="F:hydrolase activity"/>
    <property type="evidence" value="ECO:0007669"/>
    <property type="project" value="UniProtKB-UniRule"/>
</dbReference>
<dbReference type="InterPro" id="IPR027417">
    <property type="entry name" value="P-loop_NTPase"/>
</dbReference>
<keyword evidence="2 9" id="KW-0378">Hydrolase</keyword>
<dbReference type="Pfam" id="PF00580">
    <property type="entry name" value="UvrD-helicase"/>
    <property type="match status" value="1"/>
</dbReference>